<dbReference type="AlphaFoldDB" id="A0A834JYS8"/>
<organism evidence="2 3">
    <name type="scientific">Vespula vulgaris</name>
    <name type="common">Yellow jacket</name>
    <name type="synonym">Wasp</name>
    <dbReference type="NCBI Taxonomy" id="7454"/>
    <lineage>
        <taxon>Eukaryota</taxon>
        <taxon>Metazoa</taxon>
        <taxon>Ecdysozoa</taxon>
        <taxon>Arthropoda</taxon>
        <taxon>Hexapoda</taxon>
        <taxon>Insecta</taxon>
        <taxon>Pterygota</taxon>
        <taxon>Neoptera</taxon>
        <taxon>Endopterygota</taxon>
        <taxon>Hymenoptera</taxon>
        <taxon>Apocrita</taxon>
        <taxon>Aculeata</taxon>
        <taxon>Vespoidea</taxon>
        <taxon>Vespidae</taxon>
        <taxon>Vespinae</taxon>
        <taxon>Vespula</taxon>
    </lineage>
</organism>
<feature type="region of interest" description="Disordered" evidence="1">
    <location>
        <begin position="22"/>
        <end position="110"/>
    </location>
</feature>
<protein>
    <submittedName>
        <fullName evidence="2">Uncharacterized protein</fullName>
    </submittedName>
</protein>
<gene>
    <name evidence="2" type="ORF">HZH66_006978</name>
</gene>
<dbReference type="EMBL" id="JACSEA010000007">
    <property type="protein sequence ID" value="KAF7396116.1"/>
    <property type="molecule type" value="Genomic_DNA"/>
</dbReference>
<evidence type="ECO:0000256" key="1">
    <source>
        <dbReference type="SAM" id="MobiDB-lite"/>
    </source>
</evidence>
<feature type="compositionally biased region" description="Acidic residues" evidence="1">
    <location>
        <begin position="85"/>
        <end position="106"/>
    </location>
</feature>
<feature type="compositionally biased region" description="Low complexity" evidence="1">
    <location>
        <begin position="46"/>
        <end position="58"/>
    </location>
</feature>
<proteinExistence type="predicted"/>
<dbReference type="Proteomes" id="UP000614350">
    <property type="component" value="Unassembled WGS sequence"/>
</dbReference>
<reference evidence="2" key="1">
    <citation type="journal article" date="2020" name="G3 (Bethesda)">
        <title>High-Quality Assemblies for Three Invasive Social Wasps from the &lt;i&gt;Vespula&lt;/i&gt; Genus.</title>
        <authorList>
            <person name="Harrop T.W.R."/>
            <person name="Guhlin J."/>
            <person name="McLaughlin G.M."/>
            <person name="Permina E."/>
            <person name="Stockwell P."/>
            <person name="Gilligan J."/>
            <person name="Le Lec M.F."/>
            <person name="Gruber M.A.M."/>
            <person name="Quinn O."/>
            <person name="Lovegrove M."/>
            <person name="Duncan E.J."/>
            <person name="Remnant E.J."/>
            <person name="Van Eeckhoven J."/>
            <person name="Graham B."/>
            <person name="Knapp R.A."/>
            <person name="Langford K.W."/>
            <person name="Kronenberg Z."/>
            <person name="Press M.O."/>
            <person name="Eacker S.M."/>
            <person name="Wilson-Rankin E.E."/>
            <person name="Purcell J."/>
            <person name="Lester P.J."/>
            <person name="Dearden P.K."/>
        </authorList>
    </citation>
    <scope>NUCLEOTIDE SEQUENCE</scope>
    <source>
        <strain evidence="2">Marl-1</strain>
    </source>
</reference>
<sequence length="138" mass="15257">MRQVTLHDLGFPMVKPVTTRRNANKNNYCRGNGNGGVGGGREGGNDDSNNNNSNNNEKNIQRTHFTRYSQKRHGRPLPPTHAKGDDDDDDDDYDDDDDDEEDDNNDETTTVVSRVLVSSLVSKCSNLYAMGPGSEVLL</sequence>
<evidence type="ECO:0000313" key="2">
    <source>
        <dbReference type="EMBL" id="KAF7396116.1"/>
    </source>
</evidence>
<keyword evidence="3" id="KW-1185">Reference proteome</keyword>
<name>A0A834JYS8_VESVU</name>
<accession>A0A834JYS8</accession>
<comment type="caution">
    <text evidence="2">The sequence shown here is derived from an EMBL/GenBank/DDBJ whole genome shotgun (WGS) entry which is preliminary data.</text>
</comment>
<evidence type="ECO:0000313" key="3">
    <source>
        <dbReference type="Proteomes" id="UP000614350"/>
    </source>
</evidence>
<feature type="compositionally biased region" description="Gly residues" evidence="1">
    <location>
        <begin position="32"/>
        <end position="42"/>
    </location>
</feature>